<comment type="similarity">
    <text evidence="1">Belongs to the Fmt family.</text>
</comment>
<evidence type="ECO:0000313" key="7">
    <source>
        <dbReference type="EMBL" id="OGM57487.1"/>
    </source>
</evidence>
<sequence length="317" mass="35273">MKIVFLGTPEYVLPVIELLHKTFSKKGISPIVGVVTQSPRPAGRKQFMTYSAVDSWAHKKSVPVYYSALEFLKDTTQADIGILAAYGEIVPGSVIKSFPYGILNIHPSLLPKYRGASPVQAAIASGESETGATIIKIDEKMDHGPIVSQFKEEVGTNETLETLRSRLFARAADVLAALIEPYIQGKIKLREQNHEEATSTSLIKKEHGFIPAKYVKAAMEGKTLKGKWEIDFIKDFSLPPSPEVLERFIRALSPWPGAWTFLKLGSGWNFSEKRLKILEAHLEEKTLVLDQVQLEGKNPVSWKEFSLGYPKMAFGND</sequence>
<dbReference type="PANTHER" id="PTHR11138">
    <property type="entry name" value="METHIONYL-TRNA FORMYLTRANSFERASE"/>
    <property type="match status" value="1"/>
</dbReference>
<dbReference type="AlphaFoldDB" id="A0A1F8B0G4"/>
<dbReference type="InterPro" id="IPR011034">
    <property type="entry name" value="Formyl_transferase-like_C_sf"/>
</dbReference>
<dbReference type="SUPFAM" id="SSF53328">
    <property type="entry name" value="Formyltransferase"/>
    <property type="match status" value="1"/>
</dbReference>
<dbReference type="GO" id="GO:0005829">
    <property type="term" value="C:cytosol"/>
    <property type="evidence" value="ECO:0007669"/>
    <property type="project" value="TreeGrafter"/>
</dbReference>
<comment type="caution">
    <text evidence="7">The sequence shown here is derived from an EMBL/GenBank/DDBJ whole genome shotgun (WGS) entry which is preliminary data.</text>
</comment>
<gene>
    <name evidence="7" type="ORF">A3E46_00650</name>
</gene>
<accession>A0A1F8B0G4</accession>
<dbReference type="EMBL" id="MGGZ01000009">
    <property type="protein sequence ID" value="OGM57487.1"/>
    <property type="molecule type" value="Genomic_DNA"/>
</dbReference>
<dbReference type="InterPro" id="IPR002376">
    <property type="entry name" value="Formyl_transf_N"/>
</dbReference>
<dbReference type="Pfam" id="PF02911">
    <property type="entry name" value="Formyl_trans_C"/>
    <property type="match status" value="1"/>
</dbReference>
<proteinExistence type="inferred from homology"/>
<dbReference type="Gene3D" id="3.40.50.12230">
    <property type="match status" value="1"/>
</dbReference>
<protein>
    <recommendedName>
        <fullName evidence="2">methionyl-tRNA formyltransferase</fullName>
        <ecNumber evidence="2">2.1.2.9</ecNumber>
    </recommendedName>
</protein>
<dbReference type="InterPro" id="IPR036477">
    <property type="entry name" value="Formyl_transf_N_sf"/>
</dbReference>
<dbReference type="PANTHER" id="PTHR11138:SF5">
    <property type="entry name" value="METHIONYL-TRNA FORMYLTRANSFERASE, MITOCHONDRIAL"/>
    <property type="match status" value="1"/>
</dbReference>
<dbReference type="InterPro" id="IPR005793">
    <property type="entry name" value="Formyl_trans_C"/>
</dbReference>
<dbReference type="Pfam" id="PF00551">
    <property type="entry name" value="Formyl_trans_N"/>
    <property type="match status" value="1"/>
</dbReference>
<reference evidence="7 8" key="1">
    <citation type="journal article" date="2016" name="Nat. Commun.">
        <title>Thousands of microbial genomes shed light on interconnected biogeochemical processes in an aquifer system.</title>
        <authorList>
            <person name="Anantharaman K."/>
            <person name="Brown C.T."/>
            <person name="Hug L.A."/>
            <person name="Sharon I."/>
            <person name="Castelle C.J."/>
            <person name="Probst A.J."/>
            <person name="Thomas B.C."/>
            <person name="Singh A."/>
            <person name="Wilkins M.J."/>
            <person name="Karaoz U."/>
            <person name="Brodie E.L."/>
            <person name="Williams K.H."/>
            <person name="Hubbard S.S."/>
            <person name="Banfield J.F."/>
        </authorList>
    </citation>
    <scope>NUCLEOTIDE SEQUENCE [LARGE SCALE GENOMIC DNA]</scope>
</reference>
<dbReference type="SUPFAM" id="SSF50486">
    <property type="entry name" value="FMT C-terminal domain-like"/>
    <property type="match status" value="1"/>
</dbReference>
<evidence type="ECO:0000313" key="8">
    <source>
        <dbReference type="Proteomes" id="UP000178313"/>
    </source>
</evidence>
<dbReference type="Proteomes" id="UP000178313">
    <property type="component" value="Unassembled WGS sequence"/>
</dbReference>
<evidence type="ECO:0000259" key="5">
    <source>
        <dbReference type="Pfam" id="PF00551"/>
    </source>
</evidence>
<dbReference type="EC" id="2.1.2.9" evidence="2"/>
<feature type="domain" description="Formyl transferase C-terminal" evidence="6">
    <location>
        <begin position="243"/>
        <end position="285"/>
    </location>
</feature>
<evidence type="ECO:0000256" key="4">
    <source>
        <dbReference type="ARBA" id="ARBA00022917"/>
    </source>
</evidence>
<evidence type="ECO:0000259" key="6">
    <source>
        <dbReference type="Pfam" id="PF02911"/>
    </source>
</evidence>
<dbReference type="InterPro" id="IPR041711">
    <property type="entry name" value="Met-tRNA-FMT_N"/>
</dbReference>
<dbReference type="STRING" id="1802513.A3E46_00650"/>
<keyword evidence="3" id="KW-0808">Transferase</keyword>
<evidence type="ECO:0000256" key="1">
    <source>
        <dbReference type="ARBA" id="ARBA00010699"/>
    </source>
</evidence>
<dbReference type="InterPro" id="IPR044135">
    <property type="entry name" value="Met-tRNA-FMT_C"/>
</dbReference>
<dbReference type="CDD" id="cd08646">
    <property type="entry name" value="FMT_core_Met-tRNA-FMT_N"/>
    <property type="match status" value="1"/>
</dbReference>
<keyword evidence="4" id="KW-0648">Protein biosynthesis</keyword>
<evidence type="ECO:0000256" key="2">
    <source>
        <dbReference type="ARBA" id="ARBA00012261"/>
    </source>
</evidence>
<evidence type="ECO:0000256" key="3">
    <source>
        <dbReference type="ARBA" id="ARBA00022679"/>
    </source>
</evidence>
<organism evidence="7 8">
    <name type="scientific">Candidatus Woesebacteria bacterium RIFCSPHIGHO2_12_FULL_46_16</name>
    <dbReference type="NCBI Taxonomy" id="1802513"/>
    <lineage>
        <taxon>Bacteria</taxon>
        <taxon>Candidatus Woeseibacteriota</taxon>
    </lineage>
</organism>
<name>A0A1F8B0G4_9BACT</name>
<dbReference type="CDD" id="cd08704">
    <property type="entry name" value="Met_tRNA_FMT_C"/>
    <property type="match status" value="1"/>
</dbReference>
<dbReference type="GO" id="GO:0004479">
    <property type="term" value="F:methionyl-tRNA formyltransferase activity"/>
    <property type="evidence" value="ECO:0007669"/>
    <property type="project" value="UniProtKB-EC"/>
</dbReference>
<feature type="domain" description="Formyl transferase N-terminal" evidence="5">
    <location>
        <begin position="1"/>
        <end position="172"/>
    </location>
</feature>